<accession>A0A383RET7</accession>
<name>A0A383RET7_PAEAL</name>
<dbReference type="EMBL" id="LS992241">
    <property type="protein sequence ID" value="SYX85595.1"/>
    <property type="molecule type" value="Genomic_DNA"/>
</dbReference>
<dbReference type="AlphaFoldDB" id="A0A383RET7"/>
<keyword evidence="1" id="KW-0408">Iron</keyword>
<dbReference type="GO" id="GO:0046914">
    <property type="term" value="F:transition metal ion binding"/>
    <property type="evidence" value="ECO:0007669"/>
    <property type="project" value="InterPro"/>
</dbReference>
<dbReference type="PANTHER" id="PTHR42954">
    <property type="entry name" value="FE(2+) TRANSPORT PROTEIN A"/>
    <property type="match status" value="1"/>
</dbReference>
<protein>
    <submittedName>
        <fullName evidence="3">Iron transporter FeoA</fullName>
    </submittedName>
</protein>
<evidence type="ECO:0000259" key="2">
    <source>
        <dbReference type="SMART" id="SM00899"/>
    </source>
</evidence>
<gene>
    <name evidence="3" type="ORF">PBLR_14017</name>
</gene>
<reference evidence="4" key="1">
    <citation type="submission" date="2018-08" db="EMBL/GenBank/DDBJ databases">
        <authorList>
            <person name="Chevrot R."/>
        </authorList>
    </citation>
    <scope>NUCLEOTIDE SEQUENCE [LARGE SCALE GENOMIC DNA]</scope>
</reference>
<evidence type="ECO:0000313" key="4">
    <source>
        <dbReference type="Proteomes" id="UP000304148"/>
    </source>
</evidence>
<dbReference type="RefSeq" id="WP_138187406.1">
    <property type="nucleotide sequence ID" value="NZ_LS992241.1"/>
</dbReference>
<dbReference type="InterPro" id="IPR052713">
    <property type="entry name" value="FeoA"/>
</dbReference>
<dbReference type="Gene3D" id="2.30.30.90">
    <property type="match status" value="1"/>
</dbReference>
<proteinExistence type="predicted"/>
<dbReference type="SMART" id="SM00899">
    <property type="entry name" value="FeoA"/>
    <property type="match status" value="1"/>
</dbReference>
<dbReference type="InterPro" id="IPR007167">
    <property type="entry name" value="Fe-transptr_FeoA-like"/>
</dbReference>
<dbReference type="PANTHER" id="PTHR42954:SF1">
    <property type="entry name" value="FERROUS IRON TRANSPORTER FEOA DOMAIN-CONTAINING PROTEIN"/>
    <property type="match status" value="1"/>
</dbReference>
<sequence length="87" mass="9532">MRPINCEMLRQNTSLCELKPGQRACICDLSKVHASVCHRLRDLGITEGTHVELKRTSLFGGPLTLEANGQLFGIRQNEARSIGVNGA</sequence>
<feature type="domain" description="Ferrous iron transporter FeoA-like" evidence="2">
    <location>
        <begin position="13"/>
        <end position="86"/>
    </location>
</feature>
<dbReference type="SUPFAM" id="SSF50037">
    <property type="entry name" value="C-terminal domain of transcriptional repressors"/>
    <property type="match status" value="1"/>
</dbReference>
<dbReference type="InterPro" id="IPR038157">
    <property type="entry name" value="FeoA_core_dom"/>
</dbReference>
<dbReference type="InterPro" id="IPR008988">
    <property type="entry name" value="Transcriptional_repressor_C"/>
</dbReference>
<dbReference type="Proteomes" id="UP000304148">
    <property type="component" value="Chromosome"/>
</dbReference>
<evidence type="ECO:0000256" key="1">
    <source>
        <dbReference type="ARBA" id="ARBA00023004"/>
    </source>
</evidence>
<organism evidence="3 4">
    <name type="scientific">Paenibacillus alvei</name>
    <name type="common">Bacillus alvei</name>
    <dbReference type="NCBI Taxonomy" id="44250"/>
    <lineage>
        <taxon>Bacteria</taxon>
        <taxon>Bacillati</taxon>
        <taxon>Bacillota</taxon>
        <taxon>Bacilli</taxon>
        <taxon>Bacillales</taxon>
        <taxon>Paenibacillaceae</taxon>
        <taxon>Paenibacillus</taxon>
    </lineage>
</organism>
<evidence type="ECO:0000313" key="3">
    <source>
        <dbReference type="EMBL" id="SYX85595.1"/>
    </source>
</evidence>
<dbReference type="Pfam" id="PF04023">
    <property type="entry name" value="FeoA"/>
    <property type="match status" value="1"/>
</dbReference>